<evidence type="ECO:0008006" key="4">
    <source>
        <dbReference type="Google" id="ProtNLM"/>
    </source>
</evidence>
<keyword evidence="2" id="KW-0472">Membrane</keyword>
<dbReference type="AlphaFoldDB" id="A0A078LFH0"/>
<accession>A0A078LFH0</accession>
<reference evidence="3" key="1">
    <citation type="submission" date="2014-06" db="EMBL/GenBank/DDBJ databases">
        <authorList>
            <person name="Urmite Genomes Urmite Genomes"/>
        </authorList>
    </citation>
    <scope>NUCLEOTIDE SEQUENCE</scope>
</reference>
<dbReference type="EMBL" id="LK931336">
    <property type="protein sequence ID" value="CDZ83942.1"/>
    <property type="molecule type" value="Genomic_DNA"/>
</dbReference>
<evidence type="ECO:0000256" key="2">
    <source>
        <dbReference type="SAM" id="Phobius"/>
    </source>
</evidence>
<keyword evidence="2" id="KW-0812">Transmembrane</keyword>
<evidence type="ECO:0000313" key="3">
    <source>
        <dbReference type="EMBL" id="CDZ83942.1"/>
    </source>
</evidence>
<evidence type="ECO:0000256" key="1">
    <source>
        <dbReference type="SAM" id="MobiDB-lite"/>
    </source>
</evidence>
<dbReference type="RefSeq" id="WP_110494927.1">
    <property type="nucleotide sequence ID" value="NZ_CP183750.1"/>
</dbReference>
<dbReference type="PATRIC" id="fig|545.12.peg.2092"/>
<feature type="compositionally biased region" description="Polar residues" evidence="1">
    <location>
        <begin position="22"/>
        <end position="57"/>
    </location>
</feature>
<proteinExistence type="predicted"/>
<organism evidence="3">
    <name type="scientific">Citrobacter koseri</name>
    <name type="common">Citrobacter diversus</name>
    <dbReference type="NCBI Taxonomy" id="545"/>
    <lineage>
        <taxon>Bacteria</taxon>
        <taxon>Pseudomonadati</taxon>
        <taxon>Pseudomonadota</taxon>
        <taxon>Gammaproteobacteria</taxon>
        <taxon>Enterobacterales</taxon>
        <taxon>Enterobacteriaceae</taxon>
        <taxon>Citrobacter</taxon>
    </lineage>
</organism>
<feature type="region of interest" description="Disordered" evidence="1">
    <location>
        <begin position="14"/>
        <end position="74"/>
    </location>
</feature>
<gene>
    <name evidence="3" type="ORF">BN1086_02075</name>
</gene>
<keyword evidence="2" id="KW-1133">Transmembrane helix</keyword>
<sequence>MALIDDIFKIIGAASGVEDGRTASSITADPASTSEEKTSTQPHNVKNPQDFSHPDQQNAEESPESKAEQEEQAFASNTGALHEFMQQNRMDSLQAQLDMLQSQVRDKVADANGKEIDNDLRKRMASFTFQFMVWWCLFVATMFTSYLIANNGTPPAETIVALLGTSTISIVGLVGFVVSGLFKSRKENDKEK</sequence>
<feature type="transmembrane region" description="Helical" evidence="2">
    <location>
        <begin position="131"/>
        <end position="149"/>
    </location>
</feature>
<protein>
    <recommendedName>
        <fullName evidence="4">DUF2335 domain-containing protein</fullName>
    </recommendedName>
</protein>
<name>A0A078LFH0_CITKO</name>
<feature type="transmembrane region" description="Helical" evidence="2">
    <location>
        <begin position="161"/>
        <end position="182"/>
    </location>
</feature>